<evidence type="ECO:0000256" key="1">
    <source>
        <dbReference type="SAM" id="MobiDB-lite"/>
    </source>
</evidence>
<proteinExistence type="predicted"/>
<sequence length="201" mass="22194">MVDRSNWDSQDISEQYNDEAGSLDPEDYDTEKWLTCHVCNIPLVAVDGPFDEMDDAVDAIEEIRKEQRYAPHVLAMSGETRCPKCHGPLGQSASDQDYDGDESDPMIAFCPPCDDAWVVTREKMPDEAQCPQCEGLLSKSDSGQDSDGEEAEYIIAHCPPCDGDWIVTTEKMGGKISGLIGGNVERTRLTCPYCGESFIVK</sequence>
<dbReference type="Proteomes" id="UP000783863">
    <property type="component" value="Unassembled WGS sequence"/>
</dbReference>
<feature type="region of interest" description="Disordered" evidence="1">
    <location>
        <begin position="1"/>
        <end position="24"/>
    </location>
</feature>
<gene>
    <name evidence="2" type="ORF">EGD98_18650</name>
</gene>
<comment type="caution">
    <text evidence="2">The sequence shown here is derived from an EMBL/GenBank/DDBJ whole genome shotgun (WGS) entry which is preliminary data.</text>
</comment>
<name>A0A8J8C9S7_9EURY</name>
<dbReference type="RefSeq" id="WP_220589863.1">
    <property type="nucleotide sequence ID" value="NZ_RKLQ01000005.1"/>
</dbReference>
<dbReference type="AlphaFoldDB" id="A0A8J8C9S7"/>
<accession>A0A8J8C9S7</accession>
<keyword evidence="3" id="KW-1185">Reference proteome</keyword>
<organism evidence="2 3">
    <name type="scientific">Haloarcula salinisoli</name>
    <dbReference type="NCBI Taxonomy" id="2487746"/>
    <lineage>
        <taxon>Archaea</taxon>
        <taxon>Methanobacteriati</taxon>
        <taxon>Methanobacteriota</taxon>
        <taxon>Stenosarchaea group</taxon>
        <taxon>Halobacteria</taxon>
        <taxon>Halobacteriales</taxon>
        <taxon>Haloarculaceae</taxon>
        <taxon>Haloarcula</taxon>
    </lineage>
</organism>
<reference evidence="2" key="1">
    <citation type="submission" date="2021-06" db="EMBL/GenBank/DDBJ databases">
        <title>Halomicroarcula sp. F24A a new haloarchaeum isolated from saline soil.</title>
        <authorList>
            <person name="Duran-Viseras A."/>
            <person name="Sanchez-Porro C."/>
            <person name="Ventosa A."/>
        </authorList>
    </citation>
    <scope>NUCLEOTIDE SEQUENCE</scope>
    <source>
        <strain evidence="2">F24A</strain>
    </source>
</reference>
<dbReference type="EMBL" id="RKLQ01000005">
    <property type="protein sequence ID" value="MBX0305667.1"/>
    <property type="molecule type" value="Genomic_DNA"/>
</dbReference>
<evidence type="ECO:0000313" key="3">
    <source>
        <dbReference type="Proteomes" id="UP000783863"/>
    </source>
</evidence>
<evidence type="ECO:0000313" key="2">
    <source>
        <dbReference type="EMBL" id="MBX0305667.1"/>
    </source>
</evidence>
<protein>
    <submittedName>
        <fullName evidence="2">Uncharacterized protein</fullName>
    </submittedName>
</protein>